<protein>
    <recommendedName>
        <fullName evidence="3">Excalibur calcium-binding domain-containing protein</fullName>
    </recommendedName>
</protein>
<dbReference type="Gene3D" id="2.40.50.90">
    <property type="match status" value="1"/>
</dbReference>
<evidence type="ECO:0000256" key="1">
    <source>
        <dbReference type="SAM" id="MobiDB-lite"/>
    </source>
</evidence>
<organism evidence="4">
    <name type="scientific">Chrysotila carterae</name>
    <name type="common">Marine alga</name>
    <name type="synonym">Syracosphaera carterae</name>
    <dbReference type="NCBI Taxonomy" id="13221"/>
    <lineage>
        <taxon>Eukaryota</taxon>
        <taxon>Haptista</taxon>
        <taxon>Haptophyta</taxon>
        <taxon>Prymnesiophyceae</taxon>
        <taxon>Isochrysidales</taxon>
        <taxon>Isochrysidaceae</taxon>
        <taxon>Chrysotila</taxon>
    </lineage>
</organism>
<dbReference type="EMBL" id="HBIZ01057331">
    <property type="protein sequence ID" value="CAE0783513.1"/>
    <property type="molecule type" value="Transcribed_RNA"/>
</dbReference>
<accession>A0A7S4C0Z4</accession>
<evidence type="ECO:0000259" key="3">
    <source>
        <dbReference type="SMART" id="SM00894"/>
    </source>
</evidence>
<feature type="domain" description="Excalibur calcium-binding" evidence="3">
    <location>
        <begin position="197"/>
        <end position="237"/>
    </location>
</feature>
<dbReference type="Pfam" id="PF05901">
    <property type="entry name" value="Excalibur"/>
    <property type="match status" value="1"/>
</dbReference>
<dbReference type="Pfam" id="PF00565">
    <property type="entry name" value="SNase"/>
    <property type="match status" value="1"/>
</dbReference>
<feature type="signal peptide" evidence="2">
    <location>
        <begin position="1"/>
        <end position="26"/>
    </location>
</feature>
<name>A0A7S4C0Z4_CHRCT</name>
<dbReference type="InterPro" id="IPR008613">
    <property type="entry name" value="Excalibur_Ca-bd_domain"/>
</dbReference>
<dbReference type="InterPro" id="IPR035437">
    <property type="entry name" value="SNase_OB-fold_sf"/>
</dbReference>
<dbReference type="SUPFAM" id="SSF50199">
    <property type="entry name" value="Staphylococcal nuclease"/>
    <property type="match status" value="1"/>
</dbReference>
<feature type="chain" id="PRO_5031220809" description="Excalibur calcium-binding domain-containing protein" evidence="2">
    <location>
        <begin position="27"/>
        <end position="264"/>
    </location>
</feature>
<evidence type="ECO:0000256" key="2">
    <source>
        <dbReference type="SAM" id="SignalP"/>
    </source>
</evidence>
<dbReference type="InterPro" id="IPR016071">
    <property type="entry name" value="Staphylococal_nuclease_OB-fold"/>
</dbReference>
<dbReference type="AlphaFoldDB" id="A0A7S4C0Z4"/>
<evidence type="ECO:0000313" key="4">
    <source>
        <dbReference type="EMBL" id="CAE0783513.1"/>
    </source>
</evidence>
<proteinExistence type="predicted"/>
<reference evidence="4" key="1">
    <citation type="submission" date="2021-01" db="EMBL/GenBank/DDBJ databases">
        <authorList>
            <person name="Corre E."/>
            <person name="Pelletier E."/>
            <person name="Niang G."/>
            <person name="Scheremetjew M."/>
            <person name="Finn R."/>
            <person name="Kale V."/>
            <person name="Holt S."/>
            <person name="Cochrane G."/>
            <person name="Meng A."/>
            <person name="Brown T."/>
            <person name="Cohen L."/>
        </authorList>
    </citation>
    <scope>NUCLEOTIDE SEQUENCE</scope>
    <source>
        <strain evidence="4">CCMP645</strain>
    </source>
</reference>
<keyword evidence="2" id="KW-0732">Signal</keyword>
<feature type="region of interest" description="Disordered" evidence="1">
    <location>
        <begin position="235"/>
        <end position="264"/>
    </location>
</feature>
<dbReference type="SMART" id="SM00894">
    <property type="entry name" value="Excalibur"/>
    <property type="match status" value="1"/>
</dbReference>
<gene>
    <name evidence="4" type="ORF">PCAR00345_LOCUS36217</name>
</gene>
<sequence>MQLGTALRPAAQSLISGLLAISVAWSSPETGSCAQQDKVVRVLSANSIKLENLGVVNLAGSYTPSRLPNCFTYTPQAHLRQLLPPKTLVQVETQPGRPKGTEAFITRERDGLFVNEQLVRGGWAKASVRGAEYTERLLEGQKQAQREKLGLWVDCSVQQEVADDDQFEPLAGSSFEYNKVTAVRSEPSLEPPKNPGDTKNCADFADWEESNRFFVKYYPFYGDVAKLDRDNDGIPCPGLPHTSNPERWMPKQQGLPPRVSQNAF</sequence>